<evidence type="ECO:0000256" key="3">
    <source>
        <dbReference type="ARBA" id="ARBA00012058"/>
    </source>
</evidence>
<evidence type="ECO:0000256" key="6">
    <source>
        <dbReference type="ARBA" id="ARBA00031125"/>
    </source>
</evidence>
<organism evidence="8 9">
    <name type="scientific">Aplysia californica</name>
    <name type="common">California sea hare</name>
    <dbReference type="NCBI Taxonomy" id="6500"/>
    <lineage>
        <taxon>Eukaryota</taxon>
        <taxon>Metazoa</taxon>
        <taxon>Spiralia</taxon>
        <taxon>Lophotrochozoa</taxon>
        <taxon>Mollusca</taxon>
        <taxon>Gastropoda</taxon>
        <taxon>Heterobranchia</taxon>
        <taxon>Euthyneura</taxon>
        <taxon>Tectipleura</taxon>
        <taxon>Aplysiida</taxon>
        <taxon>Aplysioidea</taxon>
        <taxon>Aplysiidae</taxon>
        <taxon>Aplysia</taxon>
    </lineage>
</organism>
<accession>A0ABM0KBC4</accession>
<evidence type="ECO:0000256" key="4">
    <source>
        <dbReference type="ARBA" id="ARBA00023152"/>
    </source>
</evidence>
<keyword evidence="5" id="KW-0456">Lyase</keyword>
<comment type="pathway">
    <text evidence="1">Carbohydrate degradation; glycolysis; pyruvate from D-glyceraldehyde 3-phosphate: step 4/5.</text>
</comment>
<reference evidence="9" key="1">
    <citation type="submission" date="2025-08" db="UniProtKB">
        <authorList>
            <consortium name="RefSeq"/>
        </authorList>
    </citation>
    <scope>IDENTIFICATION</scope>
</reference>
<keyword evidence="8" id="KW-1185">Reference proteome</keyword>
<dbReference type="GeneID" id="101858087"/>
<evidence type="ECO:0000313" key="8">
    <source>
        <dbReference type="Proteomes" id="UP000694888"/>
    </source>
</evidence>
<dbReference type="PANTHER" id="PTHR11902">
    <property type="entry name" value="ENOLASE"/>
    <property type="match status" value="1"/>
</dbReference>
<dbReference type="Pfam" id="PF00113">
    <property type="entry name" value="Enolase_C"/>
    <property type="match status" value="1"/>
</dbReference>
<dbReference type="InterPro" id="IPR000941">
    <property type="entry name" value="Enolase"/>
</dbReference>
<dbReference type="EC" id="4.2.1.11" evidence="3"/>
<dbReference type="SUPFAM" id="SSF51604">
    <property type="entry name" value="Enolase C-terminal domain-like"/>
    <property type="match status" value="1"/>
</dbReference>
<keyword evidence="4" id="KW-0324">Glycolysis</keyword>
<dbReference type="RefSeq" id="XP_005113497.2">
    <property type="nucleotide sequence ID" value="XM_005113440.2"/>
</dbReference>
<evidence type="ECO:0000259" key="7">
    <source>
        <dbReference type="SMART" id="SM01192"/>
    </source>
</evidence>
<dbReference type="Gene3D" id="3.20.20.120">
    <property type="entry name" value="Enolase-like C-terminal domain"/>
    <property type="match status" value="1"/>
</dbReference>
<evidence type="ECO:0000256" key="1">
    <source>
        <dbReference type="ARBA" id="ARBA00005031"/>
    </source>
</evidence>
<dbReference type="SMART" id="SM01192">
    <property type="entry name" value="Enolase_C"/>
    <property type="match status" value="1"/>
</dbReference>
<sequence>MVTIIQSGKHGLGKSNCIKEYMVVPGIGMTIDKAIQHIQHINSYVAKSFVSKMGVSAKFVNESGTLCPTLDTPTQALDLLQEAINAQGLTIGEDMYLAVNAAAHEFFDFEKGKYEIVAGQLKTNDDMVEFWADMIAKYPSIVAVIDPLRGQDSEAWMKLCERVSEVTYIVGDHFYVRPGLLNQTEIPSPVRTSGIVMYLEKITSVSDIYTCANKLRDLSNEIILSTTQGDTTDTFIVDFAVGLNARFLKLGGPSRGERSCKLNRLLQ</sequence>
<protein>
    <recommendedName>
        <fullName evidence="3">phosphopyruvate hydratase</fullName>
        <ecNumber evidence="3">4.2.1.11</ecNumber>
    </recommendedName>
    <alternativeName>
        <fullName evidence="6">2-phospho-D-glycerate hydro-lyase</fullName>
    </alternativeName>
</protein>
<evidence type="ECO:0000256" key="2">
    <source>
        <dbReference type="ARBA" id="ARBA00009604"/>
    </source>
</evidence>
<evidence type="ECO:0000256" key="5">
    <source>
        <dbReference type="ARBA" id="ARBA00023239"/>
    </source>
</evidence>
<comment type="similarity">
    <text evidence="2">Belongs to the enolase family.</text>
</comment>
<name>A0ABM0KBC4_APLCA</name>
<feature type="non-terminal residue" evidence="9">
    <location>
        <position position="267"/>
    </location>
</feature>
<gene>
    <name evidence="9" type="primary">LOC101858087</name>
</gene>
<dbReference type="Proteomes" id="UP000694888">
    <property type="component" value="Unplaced"/>
</dbReference>
<feature type="domain" description="Enolase C-terminal TIM barrel" evidence="7">
    <location>
        <begin position="1"/>
        <end position="267"/>
    </location>
</feature>
<dbReference type="InterPro" id="IPR036849">
    <property type="entry name" value="Enolase-like_C_sf"/>
</dbReference>
<evidence type="ECO:0000313" key="9">
    <source>
        <dbReference type="RefSeq" id="XP_005113497.2"/>
    </source>
</evidence>
<dbReference type="PANTHER" id="PTHR11902:SF30">
    <property type="entry name" value="ENOLASE 4"/>
    <property type="match status" value="1"/>
</dbReference>
<proteinExistence type="inferred from homology"/>
<dbReference type="InterPro" id="IPR020810">
    <property type="entry name" value="Enolase_C"/>
</dbReference>